<evidence type="ECO:0000256" key="1">
    <source>
        <dbReference type="SAM" id="MobiDB-lite"/>
    </source>
</evidence>
<dbReference type="Proteomes" id="UP001203297">
    <property type="component" value="Unassembled WGS sequence"/>
</dbReference>
<proteinExistence type="predicted"/>
<reference evidence="2" key="1">
    <citation type="journal article" date="2022" name="New Phytol.">
        <title>Evolutionary transition to the ectomycorrhizal habit in the genomes of a hyperdiverse lineage of mushroom-forming fungi.</title>
        <authorList>
            <person name="Looney B."/>
            <person name="Miyauchi S."/>
            <person name="Morin E."/>
            <person name="Drula E."/>
            <person name="Courty P.E."/>
            <person name="Kohler A."/>
            <person name="Kuo A."/>
            <person name="LaButti K."/>
            <person name="Pangilinan J."/>
            <person name="Lipzen A."/>
            <person name="Riley R."/>
            <person name="Andreopoulos W."/>
            <person name="He G."/>
            <person name="Johnson J."/>
            <person name="Nolan M."/>
            <person name="Tritt A."/>
            <person name="Barry K.W."/>
            <person name="Grigoriev I.V."/>
            <person name="Nagy L.G."/>
            <person name="Hibbett D."/>
            <person name="Henrissat B."/>
            <person name="Matheny P.B."/>
            <person name="Labbe J."/>
            <person name="Martin F.M."/>
        </authorList>
    </citation>
    <scope>NUCLEOTIDE SEQUENCE</scope>
    <source>
        <strain evidence="2">BPL690</strain>
    </source>
</reference>
<dbReference type="AlphaFoldDB" id="A0AAD4LVT3"/>
<comment type="caution">
    <text evidence="2">The sequence shown here is derived from an EMBL/GenBank/DDBJ whole genome shotgun (WGS) entry which is preliminary data.</text>
</comment>
<sequence length="269" mass="28279">MVMDTLSQTRYHLLADRHNSHVPQGTATATATATVTATATTTITLPRKIAQGVFFINPSDSDGDHNDKDNNNNDNKFRFDTASLPSARTLVDLEITHAVVSRGFSFSSSSPSSPSSGAHPLSSLSSSSSCGIKALFVSPHDPLSKIVAWIRAVRQLGAHILIVGDVAAAAGYLVVENGLTPHSAWLRIARGLPPDGDLVIARLCLLALTHGEKGTMTPRRSECMSAGAGAGAGAGTGGRRRSFSQRSCRNLPSSARAESGLKHVLVFNL</sequence>
<protein>
    <submittedName>
        <fullName evidence="2">Uncharacterized protein</fullName>
    </submittedName>
</protein>
<gene>
    <name evidence="2" type="ORF">B0F90DRAFT_1671139</name>
</gene>
<feature type="region of interest" description="Disordered" evidence="1">
    <location>
        <begin position="217"/>
        <end position="244"/>
    </location>
</feature>
<evidence type="ECO:0000313" key="3">
    <source>
        <dbReference type="Proteomes" id="UP001203297"/>
    </source>
</evidence>
<name>A0AAD4LVT3_9AGAM</name>
<feature type="compositionally biased region" description="Basic and acidic residues" evidence="1">
    <location>
        <begin position="62"/>
        <end position="79"/>
    </location>
</feature>
<feature type="region of interest" description="Disordered" evidence="1">
    <location>
        <begin position="59"/>
        <end position="79"/>
    </location>
</feature>
<feature type="compositionally biased region" description="Gly residues" evidence="1">
    <location>
        <begin position="228"/>
        <end position="237"/>
    </location>
</feature>
<keyword evidence="3" id="KW-1185">Reference proteome</keyword>
<accession>A0AAD4LVT3</accession>
<organism evidence="2 3">
    <name type="scientific">Multifurca ochricompacta</name>
    <dbReference type="NCBI Taxonomy" id="376703"/>
    <lineage>
        <taxon>Eukaryota</taxon>
        <taxon>Fungi</taxon>
        <taxon>Dikarya</taxon>
        <taxon>Basidiomycota</taxon>
        <taxon>Agaricomycotina</taxon>
        <taxon>Agaricomycetes</taxon>
        <taxon>Russulales</taxon>
        <taxon>Russulaceae</taxon>
        <taxon>Multifurca</taxon>
    </lineage>
</organism>
<dbReference type="EMBL" id="WTXG01000120">
    <property type="protein sequence ID" value="KAI0292504.1"/>
    <property type="molecule type" value="Genomic_DNA"/>
</dbReference>
<evidence type="ECO:0000313" key="2">
    <source>
        <dbReference type="EMBL" id="KAI0292504.1"/>
    </source>
</evidence>